<dbReference type="InterPro" id="IPR020802">
    <property type="entry name" value="TesA-like"/>
</dbReference>
<dbReference type="SUPFAM" id="SSF53474">
    <property type="entry name" value="alpha/beta-Hydrolases"/>
    <property type="match status" value="1"/>
</dbReference>
<dbReference type="EMBL" id="QFQP01000013">
    <property type="protein sequence ID" value="PZR11874.1"/>
    <property type="molecule type" value="Genomic_DNA"/>
</dbReference>
<dbReference type="Pfam" id="PF00561">
    <property type="entry name" value="Abhydrolase_1"/>
    <property type="match status" value="1"/>
</dbReference>
<feature type="region of interest" description="Disordered" evidence="1">
    <location>
        <begin position="1"/>
        <end position="32"/>
    </location>
</feature>
<evidence type="ECO:0000313" key="3">
    <source>
        <dbReference type="EMBL" id="PZR11874.1"/>
    </source>
</evidence>
<evidence type="ECO:0000256" key="1">
    <source>
        <dbReference type="SAM" id="MobiDB-lite"/>
    </source>
</evidence>
<accession>A0A2W5V7S7</accession>
<dbReference type="PANTHER" id="PTHR43433">
    <property type="entry name" value="HYDROLASE, ALPHA/BETA FOLD FAMILY PROTEIN"/>
    <property type="match status" value="1"/>
</dbReference>
<feature type="domain" description="Thioesterase TesA-like" evidence="2">
    <location>
        <begin position="182"/>
        <end position="425"/>
    </location>
</feature>
<dbReference type="InterPro" id="IPR000073">
    <property type="entry name" value="AB_hydrolase_1"/>
</dbReference>
<reference evidence="3 4" key="1">
    <citation type="submission" date="2017-08" db="EMBL/GenBank/DDBJ databases">
        <title>Infants hospitalized years apart are colonized by the same room-sourced microbial strains.</title>
        <authorList>
            <person name="Brooks B."/>
            <person name="Olm M.R."/>
            <person name="Firek B.A."/>
            <person name="Baker R."/>
            <person name="Thomas B.C."/>
            <person name="Morowitz M.J."/>
            <person name="Banfield J.F."/>
        </authorList>
    </citation>
    <scope>NUCLEOTIDE SEQUENCE [LARGE SCALE GENOMIC DNA]</scope>
    <source>
        <strain evidence="3">S2_003_000_R2_14</strain>
    </source>
</reference>
<dbReference type="InterPro" id="IPR050471">
    <property type="entry name" value="AB_hydrolase"/>
</dbReference>
<dbReference type="PANTHER" id="PTHR43433:SF5">
    <property type="entry name" value="AB HYDROLASE-1 DOMAIN-CONTAINING PROTEIN"/>
    <property type="match status" value="1"/>
</dbReference>
<organism evidence="3 4">
    <name type="scientific">Archangium gephyra</name>
    <dbReference type="NCBI Taxonomy" id="48"/>
    <lineage>
        <taxon>Bacteria</taxon>
        <taxon>Pseudomonadati</taxon>
        <taxon>Myxococcota</taxon>
        <taxon>Myxococcia</taxon>
        <taxon>Myxococcales</taxon>
        <taxon>Cystobacterineae</taxon>
        <taxon>Archangiaceae</taxon>
        <taxon>Archangium</taxon>
    </lineage>
</organism>
<proteinExistence type="predicted"/>
<comment type="caution">
    <text evidence="3">The sequence shown here is derived from an EMBL/GenBank/DDBJ whole genome shotgun (WGS) entry which is preliminary data.</text>
</comment>
<dbReference type="SMART" id="SM00824">
    <property type="entry name" value="PKS_TE"/>
    <property type="match status" value="1"/>
</dbReference>
<evidence type="ECO:0000313" key="4">
    <source>
        <dbReference type="Proteomes" id="UP000249061"/>
    </source>
</evidence>
<protein>
    <recommendedName>
        <fullName evidence="2">Thioesterase TesA-like domain-containing protein</fullName>
    </recommendedName>
</protein>
<dbReference type="InterPro" id="IPR029058">
    <property type="entry name" value="AB_hydrolase_fold"/>
</dbReference>
<sequence length="426" mass="46582">MHEARDERRSRPRVGAAQEEQRREVQERHGHAEVVQRSRAALLRPVVEVLREVLLDLLVQRTARVRSRLPRRAGEVVEGDAPGSGEGLRSGRAGVHRLRERVLRLRRAERRLPGPRAHADLSHAARRRPGAQLPLTLHVAAHNASRYLHRVMVAPGVDRFFTLPSGTLRTRVHGNPGAPLAIGVPGLSANCFTFNAIGPAVPRHFVALDLRGRGRSEPGPHGTHGWTNHARDVVSVADALGVEQFDYVGHSMGAFVGLALMALAPKRVRKLVLIDAVGVPDARAMPPILAAAQRLGAVYPSADAFIELVRAANVVPWSPFWEDHYREDLIEVPGGVRQRASKETIQEDLDWAAKTDVRALWPDVTAPTLLVRAGISILPGGDIITEADRDAFLKTAADATAVQIDANHYGVMNHPDTARAVLEHLT</sequence>
<dbReference type="AlphaFoldDB" id="A0A2W5V7S7"/>
<dbReference type="Proteomes" id="UP000249061">
    <property type="component" value="Unassembled WGS sequence"/>
</dbReference>
<evidence type="ECO:0000259" key="2">
    <source>
        <dbReference type="SMART" id="SM00824"/>
    </source>
</evidence>
<gene>
    <name evidence="3" type="ORF">DI536_16195</name>
</gene>
<dbReference type="Gene3D" id="3.40.50.1820">
    <property type="entry name" value="alpha/beta hydrolase"/>
    <property type="match status" value="1"/>
</dbReference>
<feature type="compositionally biased region" description="Basic and acidic residues" evidence="1">
    <location>
        <begin position="19"/>
        <end position="32"/>
    </location>
</feature>
<name>A0A2W5V7S7_9BACT</name>